<evidence type="ECO:0000313" key="2">
    <source>
        <dbReference type="EMBL" id="TWT36504.1"/>
    </source>
</evidence>
<comment type="caution">
    <text evidence="2">The sequence shown here is derived from an EMBL/GenBank/DDBJ whole genome shotgun (WGS) entry which is preliminary data.</text>
</comment>
<accession>A0A5C5VD02</accession>
<name>A0A5C5VD02_9BACT</name>
<reference evidence="2 3" key="1">
    <citation type="submission" date="2019-02" db="EMBL/GenBank/DDBJ databases">
        <title>Deep-cultivation of Planctomycetes and their phenomic and genomic characterization uncovers novel biology.</title>
        <authorList>
            <person name="Wiegand S."/>
            <person name="Jogler M."/>
            <person name="Boedeker C."/>
            <person name="Pinto D."/>
            <person name="Vollmers J."/>
            <person name="Rivas-Marin E."/>
            <person name="Kohn T."/>
            <person name="Peeters S.H."/>
            <person name="Heuer A."/>
            <person name="Rast P."/>
            <person name="Oberbeckmann S."/>
            <person name="Bunk B."/>
            <person name="Jeske O."/>
            <person name="Meyerdierks A."/>
            <person name="Storesund J.E."/>
            <person name="Kallscheuer N."/>
            <person name="Luecker S."/>
            <person name="Lage O.M."/>
            <person name="Pohl T."/>
            <person name="Merkel B.J."/>
            <person name="Hornburger P."/>
            <person name="Mueller R.-W."/>
            <person name="Bruemmer F."/>
            <person name="Labrenz M."/>
            <person name="Spormann A.M."/>
            <person name="Op Den Camp H."/>
            <person name="Overmann J."/>
            <person name="Amann R."/>
            <person name="Jetten M.S.M."/>
            <person name="Mascher T."/>
            <person name="Medema M.H."/>
            <person name="Devos D.P."/>
            <person name="Kaster A.-K."/>
            <person name="Ovreas L."/>
            <person name="Rohde M."/>
            <person name="Galperin M.Y."/>
            <person name="Jogler C."/>
        </authorList>
    </citation>
    <scope>NUCLEOTIDE SEQUENCE [LARGE SCALE GENOMIC DNA]</scope>
    <source>
        <strain evidence="2 3">KOR34</strain>
    </source>
</reference>
<evidence type="ECO:0000313" key="3">
    <source>
        <dbReference type="Proteomes" id="UP000316714"/>
    </source>
</evidence>
<protein>
    <recommendedName>
        <fullName evidence="4">PEP-CTERM protein-sorting domain-containing protein</fullName>
    </recommendedName>
</protein>
<dbReference type="Gene3D" id="3.40.50.1110">
    <property type="entry name" value="SGNH hydrolase"/>
    <property type="match status" value="1"/>
</dbReference>
<evidence type="ECO:0000256" key="1">
    <source>
        <dbReference type="SAM" id="SignalP"/>
    </source>
</evidence>
<dbReference type="GO" id="GO:0016788">
    <property type="term" value="F:hydrolase activity, acting on ester bonds"/>
    <property type="evidence" value="ECO:0007669"/>
    <property type="project" value="UniProtKB-ARBA"/>
</dbReference>
<dbReference type="RefSeq" id="WP_146563458.1">
    <property type="nucleotide sequence ID" value="NZ_SIHJ01000001.1"/>
</dbReference>
<dbReference type="SUPFAM" id="SSF52266">
    <property type="entry name" value="SGNH hydrolase"/>
    <property type="match status" value="1"/>
</dbReference>
<dbReference type="Proteomes" id="UP000316714">
    <property type="component" value="Unassembled WGS sequence"/>
</dbReference>
<proteinExistence type="predicted"/>
<sequence precursor="true">MYTHNALHALALAGFLSATASGQPLNVIFYGNSFTFGAGSTRSVDSLFRDIAAAAGEESPFVVSAAVSGQDLEWHVANNTARIFSSIPPANDWDLIVMQEHSTKLTRAYPDSPPFPASIEESKTTAVQLHEVAKTRSPGVRPMLYETWARGPGHEFYGGPSPLFSGPDEMQAEIRDGYNSLRDALNDAAGDDLTTIAPVGDAWQEANFDNLHSGDLWHAQNRGTLLAALVIYGTAYGDVSTSDIDLSGVLASLSLTADDGAFLTAAADATLSRGAVPEPTALAMASLALSLAVRRRQRRQPTR</sequence>
<feature type="signal peptide" evidence="1">
    <location>
        <begin position="1"/>
        <end position="20"/>
    </location>
</feature>
<organism evidence="2 3">
    <name type="scientific">Posidoniimonas corsicana</name>
    <dbReference type="NCBI Taxonomy" id="1938618"/>
    <lineage>
        <taxon>Bacteria</taxon>
        <taxon>Pseudomonadati</taxon>
        <taxon>Planctomycetota</taxon>
        <taxon>Planctomycetia</taxon>
        <taxon>Pirellulales</taxon>
        <taxon>Lacipirellulaceae</taxon>
        <taxon>Posidoniimonas</taxon>
    </lineage>
</organism>
<keyword evidence="3" id="KW-1185">Reference proteome</keyword>
<keyword evidence="1" id="KW-0732">Signal</keyword>
<dbReference type="AlphaFoldDB" id="A0A5C5VD02"/>
<dbReference type="InterPro" id="IPR036514">
    <property type="entry name" value="SGNH_hydro_sf"/>
</dbReference>
<gene>
    <name evidence="2" type="ORF">KOR34_14100</name>
</gene>
<dbReference type="OrthoDB" id="7443339at2"/>
<dbReference type="EMBL" id="SIHJ01000001">
    <property type="protein sequence ID" value="TWT36504.1"/>
    <property type="molecule type" value="Genomic_DNA"/>
</dbReference>
<feature type="chain" id="PRO_5023032690" description="PEP-CTERM protein-sorting domain-containing protein" evidence="1">
    <location>
        <begin position="21"/>
        <end position="303"/>
    </location>
</feature>
<evidence type="ECO:0008006" key="4">
    <source>
        <dbReference type="Google" id="ProtNLM"/>
    </source>
</evidence>